<proteinExistence type="predicted"/>
<evidence type="ECO:0000313" key="3">
    <source>
        <dbReference type="EMBL" id="KAF2892692.1"/>
    </source>
</evidence>
<dbReference type="AlphaFoldDB" id="A0A8K0G8M5"/>
<dbReference type="InterPro" id="IPR029526">
    <property type="entry name" value="PGBD"/>
</dbReference>
<evidence type="ECO:0000256" key="1">
    <source>
        <dbReference type="SAM" id="MobiDB-lite"/>
    </source>
</evidence>
<dbReference type="InterPro" id="IPR052638">
    <property type="entry name" value="PiggyBac_TE-derived"/>
</dbReference>
<reference evidence="3" key="1">
    <citation type="submission" date="2019-08" db="EMBL/GenBank/DDBJ databases">
        <title>The genome of the North American firefly Photinus pyralis.</title>
        <authorList>
            <consortium name="Photinus pyralis genome working group"/>
            <person name="Fallon T.R."/>
            <person name="Sander Lower S.E."/>
            <person name="Weng J.-K."/>
        </authorList>
    </citation>
    <scope>NUCLEOTIDE SEQUENCE</scope>
    <source>
        <strain evidence="3">TRF0915ILg1</strain>
        <tissue evidence="3">Whole body</tissue>
    </source>
</reference>
<sequence>MVKDKEKASANRASESIEGSTYRKEAVFDAFTLERKRALADRELREIAENIELHDVPTDNDYETFPEGDEDDEQDEPFNLWYKRIETTNGNEDLHSTEADDKGDEMVNVVESQDAAVQATTTLPRKNRARKNKREEPDGKWKEKEFLVTVPDYKFPEGATDNEFVGCKTPFDYFMKLLEPIIDNIFQKEDIWIFLAILILSGYNTAPTKRDYWDSKGDLRNELVNNVMRKNKFVTISRFLHCAYNCYPDPPQKHISFDESMIEYFGKHDCKQCIRNKPIRFGFKAWCMNTPEGYLIRFDIYQGKSPNGNSNELRSRGYHGTGTVRENRIPRNCSITTSNSMKKKSRGEYDFRLAQEQNILILKWLDNAAVTAASTLYGSEPVTHVQRYSQRDKKKIQVNMPQLIAQYNKVMSGTDRMD</sequence>
<dbReference type="OrthoDB" id="10057240at2759"/>
<name>A0A8K0G8M5_IGNLU</name>
<keyword evidence="4" id="KW-1185">Reference proteome</keyword>
<dbReference type="Proteomes" id="UP000801492">
    <property type="component" value="Unassembled WGS sequence"/>
</dbReference>
<gene>
    <name evidence="3" type="ORF">ILUMI_13482</name>
</gene>
<dbReference type="Pfam" id="PF13843">
    <property type="entry name" value="DDE_Tnp_1_7"/>
    <property type="match status" value="3"/>
</dbReference>
<feature type="domain" description="PiggyBac transposable element-derived protein" evidence="2">
    <location>
        <begin position="186"/>
        <end position="245"/>
    </location>
</feature>
<feature type="region of interest" description="Disordered" evidence="1">
    <location>
        <begin position="118"/>
        <end position="138"/>
    </location>
</feature>
<feature type="region of interest" description="Disordered" evidence="1">
    <location>
        <begin position="50"/>
        <end position="75"/>
    </location>
</feature>
<dbReference type="EMBL" id="VTPC01008583">
    <property type="protein sequence ID" value="KAF2892692.1"/>
    <property type="molecule type" value="Genomic_DNA"/>
</dbReference>
<feature type="domain" description="PiggyBac transposable element-derived protein" evidence="2">
    <location>
        <begin position="312"/>
        <end position="418"/>
    </location>
</feature>
<dbReference type="PANTHER" id="PTHR47055:SF3">
    <property type="entry name" value="PHORBOL-ESTER_DAG-TYPE DOMAIN-CONTAINING PROTEIN"/>
    <property type="match status" value="1"/>
</dbReference>
<dbReference type="GO" id="GO:0043565">
    <property type="term" value="F:sequence-specific DNA binding"/>
    <property type="evidence" value="ECO:0007669"/>
    <property type="project" value="TreeGrafter"/>
</dbReference>
<feature type="compositionally biased region" description="Acidic residues" evidence="1">
    <location>
        <begin position="58"/>
        <end position="75"/>
    </location>
</feature>
<accession>A0A8K0G8M5</accession>
<evidence type="ECO:0000259" key="2">
    <source>
        <dbReference type="Pfam" id="PF13843"/>
    </source>
</evidence>
<organism evidence="3 4">
    <name type="scientific">Ignelater luminosus</name>
    <name type="common">Cucubano</name>
    <name type="synonym">Pyrophorus luminosus</name>
    <dbReference type="NCBI Taxonomy" id="2038154"/>
    <lineage>
        <taxon>Eukaryota</taxon>
        <taxon>Metazoa</taxon>
        <taxon>Ecdysozoa</taxon>
        <taxon>Arthropoda</taxon>
        <taxon>Hexapoda</taxon>
        <taxon>Insecta</taxon>
        <taxon>Pterygota</taxon>
        <taxon>Neoptera</taxon>
        <taxon>Endopterygota</taxon>
        <taxon>Coleoptera</taxon>
        <taxon>Polyphaga</taxon>
        <taxon>Elateriformia</taxon>
        <taxon>Elateroidea</taxon>
        <taxon>Elateridae</taxon>
        <taxon>Agrypninae</taxon>
        <taxon>Pyrophorini</taxon>
        <taxon>Ignelater</taxon>
    </lineage>
</organism>
<dbReference type="PANTHER" id="PTHR47055">
    <property type="entry name" value="DDE_TNP_1_7 DOMAIN-CONTAINING PROTEIN"/>
    <property type="match status" value="1"/>
</dbReference>
<feature type="domain" description="PiggyBac transposable element-derived protein" evidence="2">
    <location>
        <begin position="251"/>
        <end position="309"/>
    </location>
</feature>
<comment type="caution">
    <text evidence="3">The sequence shown here is derived from an EMBL/GenBank/DDBJ whole genome shotgun (WGS) entry which is preliminary data.</text>
</comment>
<protein>
    <recommendedName>
        <fullName evidence="2">PiggyBac transposable element-derived protein domain-containing protein</fullName>
    </recommendedName>
</protein>
<evidence type="ECO:0000313" key="4">
    <source>
        <dbReference type="Proteomes" id="UP000801492"/>
    </source>
</evidence>